<dbReference type="EC" id="2.7.7.6" evidence="14"/>
<dbReference type="SUPFAM" id="SSF64484">
    <property type="entry name" value="beta and beta-prime subunits of DNA dependent RNA-polymerase"/>
    <property type="match status" value="1"/>
</dbReference>
<evidence type="ECO:0000256" key="7">
    <source>
        <dbReference type="ARBA" id="ARBA00022723"/>
    </source>
</evidence>
<evidence type="ECO:0000256" key="10">
    <source>
        <dbReference type="ARBA" id="ARBA00023163"/>
    </source>
</evidence>
<dbReference type="FunFam" id="3.90.1800.10:FF:000004">
    <property type="entry name" value="DNA-directed RNA polymerase subunit beta"/>
    <property type="match status" value="1"/>
</dbReference>
<dbReference type="InterPro" id="IPR007121">
    <property type="entry name" value="RNA_pol_bsu_CS"/>
</dbReference>
<keyword evidence="7" id="KW-0479">Metal-binding</keyword>
<comment type="catalytic activity">
    <reaction evidence="12">
        <text>RNA(n) + a ribonucleoside 5'-triphosphate = RNA(n+1) + diphosphate</text>
        <dbReference type="Rhea" id="RHEA:21248"/>
        <dbReference type="Rhea" id="RHEA-COMP:14527"/>
        <dbReference type="Rhea" id="RHEA-COMP:17342"/>
        <dbReference type="ChEBI" id="CHEBI:33019"/>
        <dbReference type="ChEBI" id="CHEBI:61557"/>
        <dbReference type="ChEBI" id="CHEBI:140395"/>
        <dbReference type="EC" id="2.7.7.6"/>
    </reaction>
    <physiologicalReaction direction="left-to-right" evidence="12">
        <dbReference type="Rhea" id="RHEA:21249"/>
    </physiologicalReaction>
</comment>
<comment type="similarity">
    <text evidence="2 13">Belongs to the RNA polymerase beta chain family.</text>
</comment>
<proteinExistence type="inferred from homology"/>
<feature type="domain" description="DNA-directed RNA polymerase I subunit RPA2" evidence="20">
    <location>
        <begin position="549"/>
        <end position="612"/>
    </location>
</feature>
<dbReference type="GO" id="GO:0000428">
    <property type="term" value="C:DNA-directed RNA polymerase complex"/>
    <property type="evidence" value="ECO:0007669"/>
    <property type="project" value="UniProtKB-KW"/>
</dbReference>
<evidence type="ECO:0000256" key="4">
    <source>
        <dbReference type="ARBA" id="ARBA00022478"/>
    </source>
</evidence>
<keyword evidence="9" id="KW-0862">Zinc</keyword>
<dbReference type="AlphaFoldDB" id="A0A0N5AWW8"/>
<feature type="domain" description="RNA polymerase Rpb2" evidence="17">
    <location>
        <begin position="200"/>
        <end position="341"/>
    </location>
</feature>
<dbReference type="Pfam" id="PF00562">
    <property type="entry name" value="RNA_pol_Rpb2_6"/>
    <property type="match status" value="1"/>
</dbReference>
<evidence type="ECO:0000259" key="15">
    <source>
        <dbReference type="Pfam" id="PF00562"/>
    </source>
</evidence>
<reference evidence="22" key="1">
    <citation type="submission" date="2017-02" db="UniProtKB">
        <authorList>
            <consortium name="WormBaseParasite"/>
        </authorList>
    </citation>
    <scope>IDENTIFICATION</scope>
</reference>
<dbReference type="InterPro" id="IPR015712">
    <property type="entry name" value="DNA-dir_RNA_pol_su2"/>
</dbReference>
<dbReference type="Pfam" id="PF04561">
    <property type="entry name" value="RNA_pol_Rpb2_2"/>
    <property type="match status" value="1"/>
</dbReference>
<keyword evidence="8" id="KW-0863">Zinc-finger</keyword>
<dbReference type="Gene3D" id="3.90.1800.10">
    <property type="entry name" value="RNA polymerase alpha subunit dimerisation domain"/>
    <property type="match status" value="1"/>
</dbReference>
<evidence type="ECO:0000256" key="2">
    <source>
        <dbReference type="ARBA" id="ARBA00006835"/>
    </source>
</evidence>
<organism evidence="21 22">
    <name type="scientific">Syphacia muris</name>
    <dbReference type="NCBI Taxonomy" id="451379"/>
    <lineage>
        <taxon>Eukaryota</taxon>
        <taxon>Metazoa</taxon>
        <taxon>Ecdysozoa</taxon>
        <taxon>Nematoda</taxon>
        <taxon>Chromadorea</taxon>
        <taxon>Rhabditida</taxon>
        <taxon>Spirurina</taxon>
        <taxon>Oxyuridomorpha</taxon>
        <taxon>Oxyuroidea</taxon>
        <taxon>Oxyuridae</taxon>
        <taxon>Syphacia</taxon>
    </lineage>
</organism>
<feature type="domain" description="RNA polymerase Rpb2" evidence="19">
    <location>
        <begin position="435"/>
        <end position="506"/>
    </location>
</feature>
<evidence type="ECO:0000259" key="19">
    <source>
        <dbReference type="Pfam" id="PF04565"/>
    </source>
</evidence>
<keyword evidence="10 14" id="KW-0804">Transcription</keyword>
<dbReference type="Gene3D" id="3.90.1100.10">
    <property type="match status" value="2"/>
</dbReference>
<dbReference type="GO" id="GO:0005634">
    <property type="term" value="C:nucleus"/>
    <property type="evidence" value="ECO:0007669"/>
    <property type="project" value="UniProtKB-SubCell"/>
</dbReference>
<comment type="subunit">
    <text evidence="3">Component of the RNA polymerase I (Pol I) complex consisting of at least 13 subunits.</text>
</comment>
<dbReference type="InterPro" id="IPR007642">
    <property type="entry name" value="RNA_pol_Rpb2_2"/>
</dbReference>
<dbReference type="Pfam" id="PF04565">
    <property type="entry name" value="RNA_pol_Rpb2_3"/>
    <property type="match status" value="1"/>
</dbReference>
<evidence type="ECO:0000259" key="17">
    <source>
        <dbReference type="Pfam" id="PF04561"/>
    </source>
</evidence>
<dbReference type="FunFam" id="2.40.270.10:FF:000011">
    <property type="entry name" value="DNA-directed RNA polymerase subunit beta"/>
    <property type="match status" value="1"/>
</dbReference>
<dbReference type="GO" id="GO:0003677">
    <property type="term" value="F:DNA binding"/>
    <property type="evidence" value="ECO:0007669"/>
    <property type="project" value="InterPro"/>
</dbReference>
<keyword evidence="11" id="KW-0539">Nucleus</keyword>
<dbReference type="GO" id="GO:0032549">
    <property type="term" value="F:ribonucleoside binding"/>
    <property type="evidence" value="ECO:0007669"/>
    <property type="project" value="InterPro"/>
</dbReference>
<keyword evidence="21" id="KW-1185">Reference proteome</keyword>
<evidence type="ECO:0000259" key="16">
    <source>
        <dbReference type="Pfam" id="PF04560"/>
    </source>
</evidence>
<dbReference type="WBParaSite" id="SMUV_0000943201-mRNA-1">
    <property type="protein sequence ID" value="SMUV_0000943201-mRNA-1"/>
    <property type="gene ID" value="SMUV_0000943201"/>
</dbReference>
<evidence type="ECO:0000313" key="21">
    <source>
        <dbReference type="Proteomes" id="UP000046393"/>
    </source>
</evidence>
<dbReference type="PROSITE" id="PS01166">
    <property type="entry name" value="RNA_POL_BETA"/>
    <property type="match status" value="1"/>
</dbReference>
<keyword evidence="4 14" id="KW-0240">DNA-directed RNA polymerase</keyword>
<dbReference type="Pfam" id="PF06883">
    <property type="entry name" value="RNA_pol_Rpa2_4"/>
    <property type="match status" value="1"/>
</dbReference>
<evidence type="ECO:0000256" key="6">
    <source>
        <dbReference type="ARBA" id="ARBA00022695"/>
    </source>
</evidence>
<dbReference type="GO" id="GO:0003899">
    <property type="term" value="F:DNA-directed RNA polymerase activity"/>
    <property type="evidence" value="ECO:0007669"/>
    <property type="project" value="UniProtKB-EC"/>
</dbReference>
<accession>A0A0N5AWW8</accession>
<keyword evidence="6 14" id="KW-0548">Nucleotidyltransferase</keyword>
<dbReference type="GO" id="GO:0006351">
    <property type="term" value="P:DNA-templated transcription"/>
    <property type="evidence" value="ECO:0007669"/>
    <property type="project" value="InterPro"/>
</dbReference>
<name>A0A0N5AWW8_9BILA</name>
<evidence type="ECO:0000256" key="11">
    <source>
        <dbReference type="ARBA" id="ARBA00023242"/>
    </source>
</evidence>
<dbReference type="InterPro" id="IPR009674">
    <property type="entry name" value="Rpa2_dom_4"/>
</dbReference>
<dbReference type="CDD" id="cd00653">
    <property type="entry name" value="RNA_pol_B_RPB2"/>
    <property type="match status" value="1"/>
</dbReference>
<keyword evidence="5 14" id="KW-0808">Transferase</keyword>
<dbReference type="InterPro" id="IPR007644">
    <property type="entry name" value="RNA_pol_bsu_protrusion"/>
</dbReference>
<feature type="domain" description="RNA polymerase Rpb2" evidence="16">
    <location>
        <begin position="1019"/>
        <end position="1126"/>
    </location>
</feature>
<dbReference type="GO" id="GO:0008270">
    <property type="term" value="F:zinc ion binding"/>
    <property type="evidence" value="ECO:0007669"/>
    <property type="project" value="UniProtKB-KW"/>
</dbReference>
<dbReference type="InterPro" id="IPR037033">
    <property type="entry name" value="DNA-dir_RNAP_su2_hyb_sf"/>
</dbReference>
<evidence type="ECO:0000256" key="13">
    <source>
        <dbReference type="RuleBase" id="RU000434"/>
    </source>
</evidence>
<feature type="domain" description="DNA-directed RNA polymerase subunit 2 hybrid-binding" evidence="15">
    <location>
        <begin position="663"/>
        <end position="1017"/>
    </location>
</feature>
<evidence type="ECO:0000259" key="20">
    <source>
        <dbReference type="Pfam" id="PF06883"/>
    </source>
</evidence>
<dbReference type="STRING" id="451379.A0A0N5AWW8"/>
<dbReference type="InterPro" id="IPR014724">
    <property type="entry name" value="RNA_pol_RPB2_OB-fold"/>
</dbReference>
<dbReference type="InterPro" id="IPR007641">
    <property type="entry name" value="RNA_pol_Rpb2_7"/>
</dbReference>
<evidence type="ECO:0000256" key="1">
    <source>
        <dbReference type="ARBA" id="ARBA00004123"/>
    </source>
</evidence>
<protein>
    <recommendedName>
        <fullName evidence="14">DNA-directed RNA polymerase subunit beta</fullName>
        <ecNumber evidence="14">2.7.7.6</ecNumber>
    </recommendedName>
</protein>
<dbReference type="InterPro" id="IPR007120">
    <property type="entry name" value="DNA-dir_RNAP_su2_dom"/>
</dbReference>
<evidence type="ECO:0000256" key="12">
    <source>
        <dbReference type="ARBA" id="ARBA00047768"/>
    </source>
</evidence>
<evidence type="ECO:0000256" key="14">
    <source>
        <dbReference type="RuleBase" id="RU363031"/>
    </source>
</evidence>
<evidence type="ECO:0000256" key="9">
    <source>
        <dbReference type="ARBA" id="ARBA00022833"/>
    </source>
</evidence>
<evidence type="ECO:0000256" key="8">
    <source>
        <dbReference type="ARBA" id="ARBA00022771"/>
    </source>
</evidence>
<evidence type="ECO:0000256" key="5">
    <source>
        <dbReference type="ARBA" id="ARBA00022679"/>
    </source>
</evidence>
<dbReference type="Gene3D" id="2.40.50.150">
    <property type="match status" value="1"/>
</dbReference>
<dbReference type="InterPro" id="IPR007645">
    <property type="entry name" value="RNA_pol_Rpb2_3"/>
</dbReference>
<dbReference type="InterPro" id="IPR037034">
    <property type="entry name" value="RNA_pol_Rpb2_2_sf"/>
</dbReference>
<dbReference type="FunFam" id="3.90.1100.10:FF:000008">
    <property type="entry name" value="DNA-directed RNA polymerase subunit beta"/>
    <property type="match status" value="1"/>
</dbReference>
<feature type="domain" description="RNA polymerase beta subunit protrusion" evidence="18">
    <location>
        <begin position="8"/>
        <end position="378"/>
    </location>
</feature>
<dbReference type="PANTHER" id="PTHR20856">
    <property type="entry name" value="DNA-DIRECTED RNA POLYMERASE I SUBUNIT 2"/>
    <property type="match status" value="1"/>
</dbReference>
<dbReference type="Pfam" id="PF04563">
    <property type="entry name" value="RNA_pol_Rpb2_1"/>
    <property type="match status" value="1"/>
</dbReference>
<sequence length="1134" mass="128545">MDGCNISSYHVSSFNYLAEHGLRLAALDVPPEKFRLPNGDAIELKYTDAQLGFPCVDYTSGSTSFDMLKIYPSECRQRGLTYKGPLKVGIEIRTNGIRTDSCETIIGEVPIMLRSVRCHLYGLTKEELISRGEEGTEKGGYFICKGSEKVIRLLVSNRRNFPVAIVRRSFRDKGEMFTQFGVMIRCIKESHYPSLMTLHYLESGSITVALQFRRELFYVPLMYIMKALMPVNDIMVRDYLIKGRPGDHFWEGCVTSMLALCQEDGIVNQETALTVLGNRFRVALDDRIASWESDKEAGQFLLDACVAVHLNKNEDKFFLLVYMAQKLIALVKGECAPESPDNPQFQEATVSGHVMLLIIRERLENILGIVRRKAEAEWRRKSIQAAAFTSREVLRALGNYKTGEITRGLEFFLATGNLSTRTGLTLQQNTGFSVIAERINQLRFVSHFRHGLFIYRAIHRGAFFTEMRTTDVRKLRPESWGFICPVHTPDGAPCGLLNHVTASVEIVTYLSDIQPLLEYLGGLGVIGHDDVASAKYEKLYKVLVDGRFVGYVNSEEAEAVETRLRLSKINANDHRVPYTTEITLIKHSPDITKIQTQYPGLYLFTDPGRMVRPVYNLIGQCQEFIGTFEQVYLSICIDPEEAEPGITKHQELAPTCLFSFAGNLIPFPDHNQSPRNVYQCQMGKQTMGTPVHAWPKRADNKMYRLQFPQDPLLMLDSYRKYEMDEYPLGTNACVAVISYTGYDMEDAMVINKSSFQRGFAHGTVIKVERINLCERDKRTNNVFYADSKKMCTSIGGDGLPIPGRLYNEGEPYYSVLNSETGNIEIHKFKYSEPAYCGLVRIVEEDSFKGKCHALVQWRIQRNPIIGDKFASRHGQKGINSFLWPAESMPFSESGMVPDIIFNPHGFPSRMTIGMMIESMAGKASAMHGEIYDASPFVFNEKNSAIDYFGKLLTLAGYNYYGNETMYSGVDGREMEVQIFFGIVYYQRLRHMVADKFQVRATGPVDPVTLQPVKGRKKGGGIRFGEMERDAMIAHGTSFTLQDRLFNCSDRELAYVCARCESLLSVSKFVPFSFRRKNQNYCEDLTDRHLCLKCGKSDEVYVTEVPRVFRFLAAELATVNVHLQLKLKQQTEVIS</sequence>
<dbReference type="Pfam" id="PF04560">
    <property type="entry name" value="RNA_pol_Rpb2_7"/>
    <property type="match status" value="1"/>
</dbReference>
<comment type="subcellular location">
    <subcellularLocation>
        <location evidence="1">Nucleus</location>
    </subcellularLocation>
</comment>
<comment type="function">
    <text evidence="14">DNA-dependent RNA polymerase catalyzes the transcription of DNA into RNA using the four ribonucleoside triphosphates as substrates.</text>
</comment>
<dbReference type="Proteomes" id="UP000046393">
    <property type="component" value="Unplaced"/>
</dbReference>
<dbReference type="Gene3D" id="3.90.1110.10">
    <property type="entry name" value="RNA polymerase Rpb2, domain 2"/>
    <property type="match status" value="1"/>
</dbReference>
<dbReference type="FunFam" id="2.40.270.10:FF:000006">
    <property type="entry name" value="DNA-directed RNA polymerase subunit beta"/>
    <property type="match status" value="1"/>
</dbReference>
<evidence type="ECO:0000256" key="3">
    <source>
        <dbReference type="ARBA" id="ARBA00011251"/>
    </source>
</evidence>
<evidence type="ECO:0000313" key="22">
    <source>
        <dbReference type="WBParaSite" id="SMUV_0000943201-mRNA-1"/>
    </source>
</evidence>
<dbReference type="Gene3D" id="2.40.270.10">
    <property type="entry name" value="DNA-directed RNA polymerase, subunit 2, domain 6"/>
    <property type="match status" value="1"/>
</dbReference>
<evidence type="ECO:0000259" key="18">
    <source>
        <dbReference type="Pfam" id="PF04563"/>
    </source>
</evidence>